<dbReference type="CDD" id="cd06579">
    <property type="entry name" value="TM_PBP1_transp_AraH_like"/>
    <property type="match status" value="1"/>
</dbReference>
<evidence type="ECO:0000256" key="9">
    <source>
        <dbReference type="SAM" id="MobiDB-lite"/>
    </source>
</evidence>
<dbReference type="Pfam" id="PF02653">
    <property type="entry name" value="BPD_transp_2"/>
    <property type="match status" value="1"/>
</dbReference>
<sequence length="334" mass="34004">MTARSDTRDAANLASAPTVETPTGSRSRRMLQAFGIYAVLVGVVAAATIAYHGFLTWDNIKIMLTQNAPLGIVAVGMTLVIIAGGFDLSVGSVYAASGTIAAGLSIHGSVLVGMIAGVAAGVFAGLINGFVVAKLNINPFIATLGSSTVFSGIILLITNSQPYTVDKASFADLGQSTIAGIPLPLLFVVVTFVIGWIVLNRTIVGRQLLSVGGNREASRLAGIRTTVVVGGAYVVSGTLAGFAGVVSASQLGVGQGGLGTNLALEAIAIVVIGGTSLLGGEGSVVRTAVGLLIIASLNNLFFSLAFDSNWQSIAQGLIIIVAVGFDQLMRKRSR</sequence>
<comment type="caution">
    <text evidence="11">The sequence shown here is derived from an EMBL/GenBank/DDBJ whole genome shotgun (WGS) entry which is preliminary data.</text>
</comment>
<evidence type="ECO:0000256" key="3">
    <source>
        <dbReference type="ARBA" id="ARBA00022475"/>
    </source>
</evidence>
<keyword evidence="4" id="KW-0997">Cell inner membrane</keyword>
<proteinExistence type="predicted"/>
<feature type="transmembrane region" description="Helical" evidence="10">
    <location>
        <begin position="140"/>
        <end position="158"/>
    </location>
</feature>
<feature type="transmembrane region" description="Helical" evidence="10">
    <location>
        <begin position="220"/>
        <end position="242"/>
    </location>
</feature>
<dbReference type="PANTHER" id="PTHR32196">
    <property type="entry name" value="ABC TRANSPORTER PERMEASE PROTEIN YPHD-RELATED-RELATED"/>
    <property type="match status" value="1"/>
</dbReference>
<evidence type="ECO:0000256" key="2">
    <source>
        <dbReference type="ARBA" id="ARBA00022448"/>
    </source>
</evidence>
<accession>A0A419I2C5</accession>
<keyword evidence="2" id="KW-0813">Transport</keyword>
<name>A0A419I2C5_9PSEU</name>
<feature type="region of interest" description="Disordered" evidence="9">
    <location>
        <begin position="1"/>
        <end position="23"/>
    </location>
</feature>
<feature type="transmembrane region" description="Helical" evidence="10">
    <location>
        <begin position="67"/>
        <end position="86"/>
    </location>
</feature>
<feature type="transmembrane region" description="Helical" evidence="10">
    <location>
        <begin position="287"/>
        <end position="306"/>
    </location>
</feature>
<evidence type="ECO:0000313" key="12">
    <source>
        <dbReference type="Proteomes" id="UP000285112"/>
    </source>
</evidence>
<gene>
    <name evidence="11" type="ORF">D5S19_18610</name>
</gene>
<dbReference type="GO" id="GO:0005886">
    <property type="term" value="C:plasma membrane"/>
    <property type="evidence" value="ECO:0007669"/>
    <property type="project" value="UniProtKB-SubCell"/>
</dbReference>
<dbReference type="PANTHER" id="PTHR32196:SF71">
    <property type="entry name" value="AUTOINDUCER 2 IMPORT SYSTEM PERMEASE PROTEIN LSRD"/>
    <property type="match status" value="1"/>
</dbReference>
<evidence type="ECO:0000256" key="1">
    <source>
        <dbReference type="ARBA" id="ARBA00004651"/>
    </source>
</evidence>
<evidence type="ECO:0000256" key="10">
    <source>
        <dbReference type="SAM" id="Phobius"/>
    </source>
</evidence>
<evidence type="ECO:0000256" key="6">
    <source>
        <dbReference type="ARBA" id="ARBA00022989"/>
    </source>
</evidence>
<feature type="transmembrane region" description="Helical" evidence="10">
    <location>
        <begin position="106"/>
        <end position="133"/>
    </location>
</feature>
<evidence type="ECO:0000256" key="8">
    <source>
        <dbReference type="ARBA" id="ARBA00039381"/>
    </source>
</evidence>
<dbReference type="EMBL" id="QZFV01000090">
    <property type="protein sequence ID" value="RJQ84004.1"/>
    <property type="molecule type" value="Genomic_DNA"/>
</dbReference>
<feature type="transmembrane region" description="Helical" evidence="10">
    <location>
        <begin position="312"/>
        <end position="329"/>
    </location>
</feature>
<reference evidence="11 12" key="1">
    <citation type="submission" date="2018-09" db="EMBL/GenBank/DDBJ databases">
        <title>YIM PH 21725 draft genome.</title>
        <authorList>
            <person name="Miao C."/>
        </authorList>
    </citation>
    <scope>NUCLEOTIDE SEQUENCE [LARGE SCALE GENOMIC DNA]</scope>
    <source>
        <strain evidence="12">YIM PH21725</strain>
    </source>
</reference>
<dbReference type="Proteomes" id="UP000285112">
    <property type="component" value="Unassembled WGS sequence"/>
</dbReference>
<dbReference type="RefSeq" id="WP_120024617.1">
    <property type="nucleotide sequence ID" value="NZ_QZFV01000090.1"/>
</dbReference>
<evidence type="ECO:0000313" key="11">
    <source>
        <dbReference type="EMBL" id="RJQ84004.1"/>
    </source>
</evidence>
<comment type="subcellular location">
    <subcellularLocation>
        <location evidence="1">Cell membrane</location>
        <topology evidence="1">Multi-pass membrane protein</topology>
    </subcellularLocation>
</comment>
<evidence type="ECO:0000256" key="7">
    <source>
        <dbReference type="ARBA" id="ARBA00023136"/>
    </source>
</evidence>
<evidence type="ECO:0000256" key="5">
    <source>
        <dbReference type="ARBA" id="ARBA00022692"/>
    </source>
</evidence>
<dbReference type="AlphaFoldDB" id="A0A419I2C5"/>
<dbReference type="InterPro" id="IPR001851">
    <property type="entry name" value="ABC_transp_permease"/>
</dbReference>
<keyword evidence="7 10" id="KW-0472">Membrane</keyword>
<keyword evidence="3" id="KW-1003">Cell membrane</keyword>
<organism evidence="11 12">
    <name type="scientific">Amycolatopsis panacis</name>
    <dbReference type="NCBI Taxonomy" id="2340917"/>
    <lineage>
        <taxon>Bacteria</taxon>
        <taxon>Bacillati</taxon>
        <taxon>Actinomycetota</taxon>
        <taxon>Actinomycetes</taxon>
        <taxon>Pseudonocardiales</taxon>
        <taxon>Pseudonocardiaceae</taxon>
        <taxon>Amycolatopsis</taxon>
    </lineage>
</organism>
<keyword evidence="5 10" id="KW-0812">Transmembrane</keyword>
<feature type="transmembrane region" description="Helical" evidence="10">
    <location>
        <begin position="262"/>
        <end position="280"/>
    </location>
</feature>
<evidence type="ECO:0000256" key="4">
    <source>
        <dbReference type="ARBA" id="ARBA00022519"/>
    </source>
</evidence>
<feature type="transmembrane region" description="Helical" evidence="10">
    <location>
        <begin position="34"/>
        <end position="55"/>
    </location>
</feature>
<dbReference type="OrthoDB" id="3468954at2"/>
<keyword evidence="12" id="KW-1185">Reference proteome</keyword>
<protein>
    <recommendedName>
        <fullName evidence="8">Autoinducer 2 import system permease protein LsrD</fullName>
    </recommendedName>
</protein>
<feature type="transmembrane region" description="Helical" evidence="10">
    <location>
        <begin position="178"/>
        <end position="199"/>
    </location>
</feature>
<keyword evidence="6 10" id="KW-1133">Transmembrane helix</keyword>
<dbReference type="GO" id="GO:0022857">
    <property type="term" value="F:transmembrane transporter activity"/>
    <property type="evidence" value="ECO:0007669"/>
    <property type="project" value="InterPro"/>
</dbReference>